<dbReference type="PIRSF" id="PIRSF005902">
    <property type="entry name" value="DNase_TatD"/>
    <property type="match status" value="1"/>
</dbReference>
<gene>
    <name evidence="3" type="ORF">GCM10007935_11110</name>
</gene>
<dbReference type="PROSITE" id="PS01091">
    <property type="entry name" value="TATD_3"/>
    <property type="match status" value="1"/>
</dbReference>
<dbReference type="PANTHER" id="PTHR46124:SF2">
    <property type="entry name" value="D-AMINOACYL-TRNA DEACYLASE"/>
    <property type="match status" value="1"/>
</dbReference>
<name>A0ABQ6C0B0_9BURK</name>
<accession>A0ABQ6C0B0</accession>
<dbReference type="PANTHER" id="PTHR46124">
    <property type="entry name" value="D-AMINOACYL-TRNA DEACYLASE"/>
    <property type="match status" value="1"/>
</dbReference>
<evidence type="ECO:0000313" key="4">
    <source>
        <dbReference type="Proteomes" id="UP001156903"/>
    </source>
</evidence>
<comment type="similarity">
    <text evidence="1">Belongs to the metallo-dependent hydrolases superfamily. TatD-type hydrolase family.</text>
</comment>
<comment type="caution">
    <text evidence="3">The sequence shown here is derived from an EMBL/GenBank/DDBJ whole genome shotgun (WGS) entry which is preliminary data.</text>
</comment>
<reference evidence="4" key="1">
    <citation type="journal article" date="2019" name="Int. J. Syst. Evol. Microbiol.">
        <title>The Global Catalogue of Microorganisms (GCM) 10K type strain sequencing project: providing services to taxonomists for standard genome sequencing and annotation.</title>
        <authorList>
            <consortium name="The Broad Institute Genomics Platform"/>
            <consortium name="The Broad Institute Genome Sequencing Center for Infectious Disease"/>
            <person name="Wu L."/>
            <person name="Ma J."/>
        </authorList>
    </citation>
    <scope>NUCLEOTIDE SEQUENCE [LARGE SCALE GENOMIC DNA]</scope>
    <source>
        <strain evidence="4">NBRC 109341</strain>
    </source>
</reference>
<evidence type="ECO:0000256" key="2">
    <source>
        <dbReference type="ARBA" id="ARBA00022801"/>
    </source>
</evidence>
<sequence length="316" mass="33825">MGQPHTLAGPGNRAECLTELNPLERPPPHFALPTMWIDTHCHLDAPEFGDGHALARQAREAARALGVSRCVIPAVERRHFAAVRQLAHELGDAYALGIHPLYVPQADEQDLDALDAELTAYRDDPRLVAVGEIGLDFFVPALTEPAMRARQERFYRAQLKLARKHGLPVILHCRRSVDGLLKHLRELPTGGGIAHAFNGSPAQAQAFLALGFRLGFGGAATFEPALRLRALAAALPLEALVLETDAPDIPPQWLYATAAERAAGRPQGLNTPAELPRIGAVLAGLRAMAPEALAQATTANALAALPRLAALPERGA</sequence>
<keyword evidence="2" id="KW-0378">Hydrolase</keyword>
<dbReference type="Pfam" id="PF01026">
    <property type="entry name" value="TatD_DNase"/>
    <property type="match status" value="1"/>
</dbReference>
<dbReference type="InterPro" id="IPR018228">
    <property type="entry name" value="DNase_TatD-rel_CS"/>
</dbReference>
<proteinExistence type="inferred from homology"/>
<evidence type="ECO:0000256" key="1">
    <source>
        <dbReference type="ARBA" id="ARBA00009275"/>
    </source>
</evidence>
<dbReference type="InterPro" id="IPR001130">
    <property type="entry name" value="TatD-like"/>
</dbReference>
<dbReference type="Proteomes" id="UP001156903">
    <property type="component" value="Unassembled WGS sequence"/>
</dbReference>
<dbReference type="CDD" id="cd01310">
    <property type="entry name" value="TatD_DNAse"/>
    <property type="match status" value="1"/>
</dbReference>
<protein>
    <submittedName>
        <fullName evidence="3">Deoxyribonuclease</fullName>
    </submittedName>
</protein>
<dbReference type="InterPro" id="IPR032466">
    <property type="entry name" value="Metal_Hydrolase"/>
</dbReference>
<dbReference type="EMBL" id="BSPB01000005">
    <property type="protein sequence ID" value="GLS13681.1"/>
    <property type="molecule type" value="Genomic_DNA"/>
</dbReference>
<evidence type="ECO:0000313" key="3">
    <source>
        <dbReference type="EMBL" id="GLS13681.1"/>
    </source>
</evidence>
<dbReference type="SUPFAM" id="SSF51556">
    <property type="entry name" value="Metallo-dependent hydrolases"/>
    <property type="match status" value="1"/>
</dbReference>
<organism evidence="3 4">
    <name type="scientific">Hydrogenophaga electricum</name>
    <dbReference type="NCBI Taxonomy" id="1230953"/>
    <lineage>
        <taxon>Bacteria</taxon>
        <taxon>Pseudomonadati</taxon>
        <taxon>Pseudomonadota</taxon>
        <taxon>Betaproteobacteria</taxon>
        <taxon>Burkholderiales</taxon>
        <taxon>Comamonadaceae</taxon>
        <taxon>Hydrogenophaga</taxon>
    </lineage>
</organism>
<keyword evidence="4" id="KW-1185">Reference proteome</keyword>
<dbReference type="Gene3D" id="3.20.20.140">
    <property type="entry name" value="Metal-dependent hydrolases"/>
    <property type="match status" value="1"/>
</dbReference>